<feature type="compositionally biased region" description="Basic residues" evidence="8">
    <location>
        <begin position="53"/>
        <end position="63"/>
    </location>
</feature>
<dbReference type="Gene3D" id="4.10.280.10">
    <property type="entry name" value="Helix-loop-helix DNA-binding domain"/>
    <property type="match status" value="1"/>
</dbReference>
<dbReference type="SMART" id="SM00353">
    <property type="entry name" value="HLH"/>
    <property type="match status" value="1"/>
</dbReference>
<feature type="coiled-coil region" evidence="7">
    <location>
        <begin position="119"/>
        <end position="146"/>
    </location>
</feature>
<dbReference type="InterPro" id="IPR036638">
    <property type="entry name" value="HLH_DNA-bd_sf"/>
</dbReference>
<keyword evidence="5" id="KW-0804">Transcription</keyword>
<evidence type="ECO:0000313" key="11">
    <source>
        <dbReference type="EMBL" id="KAG0462086.1"/>
    </source>
</evidence>
<dbReference type="EMBL" id="JADCNM010000011">
    <property type="protein sequence ID" value="KAG0462086.1"/>
    <property type="molecule type" value="Genomic_DNA"/>
</dbReference>
<evidence type="ECO:0000256" key="7">
    <source>
        <dbReference type="SAM" id="Coils"/>
    </source>
</evidence>
<comment type="similarity">
    <text evidence="2">Belongs to the bHLH protein family.</text>
</comment>
<evidence type="ECO:0000313" key="13">
    <source>
        <dbReference type="Proteomes" id="UP000639772"/>
    </source>
</evidence>
<dbReference type="GO" id="GO:0000981">
    <property type="term" value="F:DNA-binding transcription factor activity, RNA polymerase II-specific"/>
    <property type="evidence" value="ECO:0007669"/>
    <property type="project" value="TreeGrafter"/>
</dbReference>
<evidence type="ECO:0000313" key="10">
    <source>
        <dbReference type="EMBL" id="KAG0460666.1"/>
    </source>
</evidence>
<organism evidence="11 13">
    <name type="scientific">Vanilla planifolia</name>
    <name type="common">Vanilla</name>
    <dbReference type="NCBI Taxonomy" id="51239"/>
    <lineage>
        <taxon>Eukaryota</taxon>
        <taxon>Viridiplantae</taxon>
        <taxon>Streptophyta</taxon>
        <taxon>Embryophyta</taxon>
        <taxon>Tracheophyta</taxon>
        <taxon>Spermatophyta</taxon>
        <taxon>Magnoliopsida</taxon>
        <taxon>Liliopsida</taxon>
        <taxon>Asparagales</taxon>
        <taxon>Orchidaceae</taxon>
        <taxon>Vanilloideae</taxon>
        <taxon>Vanilleae</taxon>
        <taxon>Vanilla</taxon>
    </lineage>
</organism>
<keyword evidence="6" id="KW-0539">Nucleus</keyword>
<dbReference type="PANTHER" id="PTHR11969">
    <property type="entry name" value="MAX DIMERIZATION, MAD"/>
    <property type="match status" value="1"/>
</dbReference>
<dbReference type="Proteomes" id="UP000636800">
    <property type="component" value="Chromosome 11"/>
</dbReference>
<dbReference type="PANTHER" id="PTHR11969:SF86">
    <property type="entry name" value="TRANSCRIPTION FACTOR BHLH71"/>
    <property type="match status" value="1"/>
</dbReference>
<dbReference type="GO" id="GO:0005634">
    <property type="term" value="C:nucleus"/>
    <property type="evidence" value="ECO:0007669"/>
    <property type="project" value="UniProtKB-SubCell"/>
</dbReference>
<keyword evidence="4" id="KW-0238">DNA-binding</keyword>
<dbReference type="Pfam" id="PF00010">
    <property type="entry name" value="HLH"/>
    <property type="match status" value="1"/>
</dbReference>
<dbReference type="OrthoDB" id="684567at2759"/>
<feature type="region of interest" description="Disordered" evidence="8">
    <location>
        <begin position="1"/>
        <end position="72"/>
    </location>
</feature>
<keyword evidence="3" id="KW-0805">Transcription regulation</keyword>
<dbReference type="CDD" id="cd11448">
    <property type="entry name" value="bHLH_AtFAMA_like"/>
    <property type="match status" value="1"/>
</dbReference>
<dbReference type="Proteomes" id="UP000639772">
    <property type="component" value="Chromosome 11"/>
</dbReference>
<evidence type="ECO:0000256" key="8">
    <source>
        <dbReference type="SAM" id="MobiDB-lite"/>
    </source>
</evidence>
<dbReference type="InterPro" id="IPR011598">
    <property type="entry name" value="bHLH_dom"/>
</dbReference>
<dbReference type="GO" id="GO:0000978">
    <property type="term" value="F:RNA polymerase II cis-regulatory region sequence-specific DNA binding"/>
    <property type="evidence" value="ECO:0007669"/>
    <property type="project" value="TreeGrafter"/>
</dbReference>
<protein>
    <recommendedName>
        <fullName evidence="9">BHLH domain-containing protein</fullName>
    </recommendedName>
</protein>
<dbReference type="SUPFAM" id="SSF47459">
    <property type="entry name" value="HLH, helix-loop-helix DNA-binding domain"/>
    <property type="match status" value="1"/>
</dbReference>
<dbReference type="PROSITE" id="PS50888">
    <property type="entry name" value="BHLH"/>
    <property type="match status" value="1"/>
</dbReference>
<proteinExistence type="inferred from homology"/>
<evidence type="ECO:0000256" key="5">
    <source>
        <dbReference type="ARBA" id="ARBA00023163"/>
    </source>
</evidence>
<comment type="caution">
    <text evidence="11">The sequence shown here is derived from an EMBL/GenBank/DDBJ whole genome shotgun (WGS) entry which is preliminary data.</text>
</comment>
<evidence type="ECO:0000256" key="6">
    <source>
        <dbReference type="ARBA" id="ARBA00023242"/>
    </source>
</evidence>
<keyword evidence="12" id="KW-1185">Reference proteome</keyword>
<name>A0A835UJW6_VANPL</name>
<gene>
    <name evidence="11" type="ORF">HPP92_020562</name>
    <name evidence="10" type="ORF">HPP92_020963</name>
</gene>
<evidence type="ECO:0000256" key="3">
    <source>
        <dbReference type="ARBA" id="ARBA00023015"/>
    </source>
</evidence>
<evidence type="ECO:0000256" key="4">
    <source>
        <dbReference type="ARBA" id="ARBA00023125"/>
    </source>
</evidence>
<evidence type="ECO:0000256" key="1">
    <source>
        <dbReference type="ARBA" id="ARBA00004123"/>
    </source>
</evidence>
<evidence type="ECO:0000256" key="2">
    <source>
        <dbReference type="ARBA" id="ARBA00005510"/>
    </source>
</evidence>
<accession>A0A835UJW6</accession>
<keyword evidence="7" id="KW-0175">Coiled coil</keyword>
<sequence>MDSSFVSYDPPSFLFETHDDGVTPEKGFQGTLSSAQPAKSLRPPPTGATAQEKKKRRRRPTRCKNKEEAETQRMNHIAVERNRRRLMNEHLAVLRSLMPDSFVQRGDQASIVGGAINFVKELEHLLQSLEAQKRTLEQQQKTEEQNLLGKRQETEEPPFARFFAYPQYMWCHTSSEQPPAPDSRPPAVADIEVTLIETHANIRILSPRRPRQLIQMVAGIQALSLSILHLNVTTVDFMVLYSLSLKVEDGCRLTTVDAIATAMYHMLSSFNSETPALCQLNTLAILTNY</sequence>
<comment type="subcellular location">
    <subcellularLocation>
        <location evidence="1">Nucleus</location>
    </subcellularLocation>
</comment>
<dbReference type="AlphaFoldDB" id="A0A835UJW6"/>
<evidence type="ECO:0000259" key="9">
    <source>
        <dbReference type="PROSITE" id="PS50888"/>
    </source>
</evidence>
<dbReference type="GO" id="GO:0046983">
    <property type="term" value="F:protein dimerization activity"/>
    <property type="evidence" value="ECO:0007669"/>
    <property type="project" value="InterPro"/>
</dbReference>
<dbReference type="EMBL" id="JADCNL010000011">
    <property type="protein sequence ID" value="KAG0460666.1"/>
    <property type="molecule type" value="Genomic_DNA"/>
</dbReference>
<reference evidence="12 13" key="1">
    <citation type="journal article" date="2020" name="Nat. Food">
        <title>A phased Vanilla planifolia genome enables genetic improvement of flavour and production.</title>
        <authorList>
            <person name="Hasing T."/>
            <person name="Tang H."/>
            <person name="Brym M."/>
            <person name="Khazi F."/>
            <person name="Huang T."/>
            <person name="Chambers A.H."/>
        </authorList>
    </citation>
    <scope>NUCLEOTIDE SEQUENCE [LARGE SCALE GENOMIC DNA]</scope>
    <source>
        <tissue evidence="11">Leaf</tissue>
    </source>
</reference>
<evidence type="ECO:0000313" key="12">
    <source>
        <dbReference type="Proteomes" id="UP000636800"/>
    </source>
</evidence>
<feature type="domain" description="BHLH" evidence="9">
    <location>
        <begin position="71"/>
        <end position="122"/>
    </location>
</feature>